<organism evidence="1 2">
    <name type="scientific">uncultured phage cr44_1</name>
    <dbReference type="NCBI Taxonomy" id="2986405"/>
    <lineage>
        <taxon>Viruses</taxon>
        <taxon>Duplodnaviria</taxon>
        <taxon>Heunggongvirae</taxon>
        <taxon>Uroviricota</taxon>
        <taxon>Caudoviricetes</taxon>
        <taxon>Crassvirales</taxon>
        <taxon>Steigviridae</taxon>
        <taxon>Asinivirinae</taxon>
        <taxon>Kahnovirus</taxon>
        <taxon>Kahnovirus copri</taxon>
    </lineage>
</organism>
<dbReference type="Proteomes" id="UP000827552">
    <property type="component" value="Segment"/>
</dbReference>
<evidence type="ECO:0000313" key="1">
    <source>
        <dbReference type="EMBL" id="QWM89925.1"/>
    </source>
</evidence>
<reference evidence="1 2" key="1">
    <citation type="submission" date="2021-04" db="EMBL/GenBank/DDBJ databases">
        <authorList>
            <person name="Shkoporov A.N."/>
            <person name="Stockdale S.R."/>
            <person name="Guerin E."/>
            <person name="Ross R.P."/>
            <person name="Hill C."/>
        </authorList>
    </citation>
    <scope>NUCLEOTIDE SEQUENCE [LARGE SCALE GENOMIC DNA]</scope>
    <source>
        <strain evidence="2">cr44_1</strain>
    </source>
</reference>
<protein>
    <submittedName>
        <fullName evidence="1">Uncharacterized protein</fullName>
    </submittedName>
</protein>
<accession>A0AAE7RWE9</accession>
<dbReference type="KEGG" id="vg:75691674"/>
<dbReference type="RefSeq" id="YP_010359497.1">
    <property type="nucleotide sequence ID" value="NC_062773.1"/>
</dbReference>
<gene>
    <name evidence="1" type="primary">gp_20469</name>
</gene>
<proteinExistence type="predicted"/>
<dbReference type="EMBL" id="MZ130483">
    <property type="protein sequence ID" value="QWM89925.1"/>
    <property type="molecule type" value="Genomic_DNA"/>
</dbReference>
<dbReference type="GeneID" id="75691674"/>
<name>A0AAE7RWE9_9CAUD</name>
<sequence>MNYVINEDICKKKGMDLPSLLAVLLVKTGVNITELFNDLVNKEVLVKDMFSEGFLVTQRWDSICSDILLSADTSVPSDERLLPLVDTLMSIFPSGKKEGTSLYWKGNRKDNKERLQKFFKLYGNKYSDEQIIHAAKKYVESFNGQYIYMRALKYFIWKDEKKMGSDDRKYIEEVSDLASYIENAGQEDDLKRDWTSTIN</sequence>
<keyword evidence="2" id="KW-1185">Reference proteome</keyword>
<evidence type="ECO:0000313" key="2">
    <source>
        <dbReference type="Proteomes" id="UP000827552"/>
    </source>
</evidence>